<keyword evidence="1" id="KW-1133">Transmembrane helix</keyword>
<name>A0ABS5Y6J2_9CYAN</name>
<evidence type="ECO:0000313" key="2">
    <source>
        <dbReference type="EMBL" id="MBT9313448.1"/>
    </source>
</evidence>
<comment type="caution">
    <text evidence="2">The sequence shown here is derived from an EMBL/GenBank/DDBJ whole genome shotgun (WGS) entry which is preliminary data.</text>
</comment>
<reference evidence="2 3" key="1">
    <citation type="journal article" date="2021" name="Mar. Drugs">
        <title>Genome Reduction and Secondary Metabolism of the Marine Sponge-Associated Cyanobacterium Leptothoe.</title>
        <authorList>
            <person name="Konstantinou D."/>
            <person name="Popin R.V."/>
            <person name="Fewer D.P."/>
            <person name="Sivonen K."/>
            <person name="Gkelis S."/>
        </authorList>
    </citation>
    <scope>NUCLEOTIDE SEQUENCE [LARGE SCALE GENOMIC DNA]</scope>
    <source>
        <strain evidence="2 3">TAU-MAC 1615</strain>
    </source>
</reference>
<feature type="transmembrane region" description="Helical" evidence="1">
    <location>
        <begin position="15"/>
        <end position="33"/>
    </location>
</feature>
<proteinExistence type="predicted"/>
<gene>
    <name evidence="2" type="ORF">IXB28_14640</name>
</gene>
<evidence type="ECO:0000256" key="1">
    <source>
        <dbReference type="SAM" id="Phobius"/>
    </source>
</evidence>
<feature type="transmembrane region" description="Helical" evidence="1">
    <location>
        <begin position="116"/>
        <end position="137"/>
    </location>
</feature>
<dbReference type="EMBL" id="JADOER010000013">
    <property type="protein sequence ID" value="MBT9313448.1"/>
    <property type="molecule type" value="Genomic_DNA"/>
</dbReference>
<sequence>MTDLTHDHLFSRQFLWLKLAASVYVAALLLAHWSLPTAFVWQIAIFFSIAMNFTYPWAAWKQANSQRCEWLIATALIVVSSLSLISSPMGVIAAIFLHGCWDIAKYQGHGTPFFSWYTLGCVLCDWTYSGALLIYYLSIT</sequence>
<evidence type="ECO:0000313" key="3">
    <source>
        <dbReference type="Proteomes" id="UP001196661"/>
    </source>
</evidence>
<keyword evidence="3" id="KW-1185">Reference proteome</keyword>
<dbReference type="Proteomes" id="UP001196661">
    <property type="component" value="Unassembled WGS sequence"/>
</dbReference>
<keyword evidence="1" id="KW-0812">Transmembrane</keyword>
<keyword evidence="1" id="KW-0472">Membrane</keyword>
<feature type="transmembrane region" description="Helical" evidence="1">
    <location>
        <begin position="39"/>
        <end position="58"/>
    </location>
</feature>
<feature type="transmembrane region" description="Helical" evidence="1">
    <location>
        <begin position="70"/>
        <end position="96"/>
    </location>
</feature>
<organism evidence="2 3">
    <name type="scientific">Leptothoe kymatousa TAU-MAC 1615</name>
    <dbReference type="NCBI Taxonomy" id="2364775"/>
    <lineage>
        <taxon>Bacteria</taxon>
        <taxon>Bacillati</taxon>
        <taxon>Cyanobacteriota</taxon>
        <taxon>Cyanophyceae</taxon>
        <taxon>Nodosilineales</taxon>
        <taxon>Cymatolegaceae</taxon>
        <taxon>Leptothoe</taxon>
        <taxon>Leptothoe kymatousa</taxon>
    </lineage>
</organism>
<dbReference type="RefSeq" id="WP_215619340.1">
    <property type="nucleotide sequence ID" value="NZ_JADOER010000013.1"/>
</dbReference>
<protein>
    <submittedName>
        <fullName evidence="2">Uncharacterized protein</fullName>
    </submittedName>
</protein>
<accession>A0ABS5Y6J2</accession>